<dbReference type="SUPFAM" id="SSF48452">
    <property type="entry name" value="TPR-like"/>
    <property type="match status" value="1"/>
</dbReference>
<protein>
    <submittedName>
        <fullName evidence="2">Tetratricopeptide repeat protein</fullName>
    </submittedName>
</protein>
<dbReference type="PATRIC" id="fig|1769779.3.peg.557"/>
<dbReference type="Pfam" id="PF13469">
    <property type="entry name" value="Sulfotransfer_3"/>
    <property type="match status" value="1"/>
</dbReference>
<dbReference type="InterPro" id="IPR027417">
    <property type="entry name" value="P-loop_NTPase"/>
</dbReference>
<dbReference type="SUPFAM" id="SSF52540">
    <property type="entry name" value="P-loop containing nucleoside triphosphate hydrolases"/>
    <property type="match status" value="1"/>
</dbReference>
<name>A0A1C9W4D7_9GAMM</name>
<dbReference type="Proteomes" id="UP000095672">
    <property type="component" value="Chromosome"/>
</dbReference>
<dbReference type="InterPro" id="IPR026634">
    <property type="entry name" value="TPST-like"/>
</dbReference>
<dbReference type="GO" id="GO:0008476">
    <property type="term" value="F:protein-tyrosine sulfotransferase activity"/>
    <property type="evidence" value="ECO:0007669"/>
    <property type="project" value="InterPro"/>
</dbReference>
<sequence length="501" mass="56397">MRPFFIVEGPMLAEQSHKNKQPAEFTQRANEALKHGCFTDAAAIMRQAVSSRPDHPDLLPLAIRTLIYVGAHREANHLLDRYAQLSSNDDRHRGLCAELYALVQRQAEAVEIYRALAVNGNRDARYNLGVNLLATGDLAEAEQVLEALIVEDPADAQAQLILSGLRRVTADRNHIERLQQALRSQRLPAMERVKLHYALGKEFEDIGEFDQAFRHFQLGADGRRGMLKYQVETDQKTLALIAGYHNSLEPIHTNAAVGQEAVFVFGLPRSGTTLVDRILSSHSRCDSFGEITDLPMSLMVMAGRSLPKEALVQETARWAPEAIASSYLGRLESFDSSAEKHIDKTPLNFLYAGLIARSMPGATMIWMERHPLDACFAMYKTLFKMGYPFSYSLEDLADYYIAYDRLKRHWQEMLGDRIRIQSYEKLVQDFDSEARALANTAGLDWEASCGEFHKNRSTVATASSAQVRQPLYQRAVGHWRNYEEQLTPLADALRAGGIELD</sequence>
<evidence type="ECO:0000256" key="1">
    <source>
        <dbReference type="ARBA" id="ARBA00022679"/>
    </source>
</evidence>
<evidence type="ECO:0000313" key="2">
    <source>
        <dbReference type="EMBL" id="AOS96021.1"/>
    </source>
</evidence>
<dbReference type="KEGG" id="micc:AUP74_00551"/>
<reference evidence="3" key="1">
    <citation type="submission" date="2016-01" db="EMBL/GenBank/DDBJ databases">
        <title>Complete genome sequence of Microbulbifer sp. CCB-MM1, a halophile isolated from Matang Mangrove Forest, Perak.</title>
        <authorList>
            <person name="Moh T.H."/>
            <person name="Dinesh B."/>
            <person name="Lau N.-S."/>
            <person name="Go F."/>
            <person name="Alexander Chong S.-C."/>
        </authorList>
    </citation>
    <scope>NUCLEOTIDE SEQUENCE [LARGE SCALE GENOMIC DNA]</scope>
    <source>
        <strain evidence="3">CCB-MM1</strain>
    </source>
</reference>
<dbReference type="Pfam" id="PF14559">
    <property type="entry name" value="TPR_19"/>
    <property type="match status" value="1"/>
</dbReference>
<accession>A0A1C9W4D7</accession>
<dbReference type="STRING" id="1769779.AUP74_00551"/>
<keyword evidence="3" id="KW-1185">Reference proteome</keyword>
<dbReference type="PANTHER" id="PTHR12788">
    <property type="entry name" value="PROTEIN-TYROSINE SULFOTRANSFERASE 2"/>
    <property type="match status" value="1"/>
</dbReference>
<organism evidence="2 3">
    <name type="scientific">Microbulbifer aggregans</name>
    <dbReference type="NCBI Taxonomy" id="1769779"/>
    <lineage>
        <taxon>Bacteria</taxon>
        <taxon>Pseudomonadati</taxon>
        <taxon>Pseudomonadota</taxon>
        <taxon>Gammaproteobacteria</taxon>
        <taxon>Cellvibrionales</taxon>
        <taxon>Microbulbiferaceae</taxon>
        <taxon>Microbulbifer</taxon>
    </lineage>
</organism>
<dbReference type="EMBL" id="CP014143">
    <property type="protein sequence ID" value="AOS96021.1"/>
    <property type="molecule type" value="Genomic_DNA"/>
</dbReference>
<dbReference type="Gene3D" id="1.25.40.10">
    <property type="entry name" value="Tetratricopeptide repeat domain"/>
    <property type="match status" value="1"/>
</dbReference>
<keyword evidence="1" id="KW-0808">Transferase</keyword>
<dbReference type="AlphaFoldDB" id="A0A1C9W4D7"/>
<dbReference type="PANTHER" id="PTHR12788:SF10">
    <property type="entry name" value="PROTEIN-TYROSINE SULFOTRANSFERASE"/>
    <property type="match status" value="1"/>
</dbReference>
<gene>
    <name evidence="2" type="ORF">AUP74_00551</name>
</gene>
<evidence type="ECO:0000313" key="3">
    <source>
        <dbReference type="Proteomes" id="UP000095672"/>
    </source>
</evidence>
<dbReference type="InterPro" id="IPR011990">
    <property type="entry name" value="TPR-like_helical_dom_sf"/>
</dbReference>
<proteinExistence type="predicted"/>
<dbReference type="Gene3D" id="3.40.50.300">
    <property type="entry name" value="P-loop containing nucleotide triphosphate hydrolases"/>
    <property type="match status" value="1"/>
</dbReference>